<comment type="caution">
    <text evidence="2">The sequence shown here is derived from an EMBL/GenBank/DDBJ whole genome shotgun (WGS) entry which is preliminary data.</text>
</comment>
<reference evidence="2" key="1">
    <citation type="submission" date="2023-04" db="EMBL/GenBank/DDBJ databases">
        <title>Sphingomonas sp. MAHUQ-71 isolated from rice field.</title>
        <authorList>
            <person name="Huq M.A."/>
        </authorList>
    </citation>
    <scope>NUCLEOTIDE SEQUENCE</scope>
    <source>
        <strain evidence="2">MAHUQ-71</strain>
    </source>
</reference>
<feature type="transmembrane region" description="Helical" evidence="1">
    <location>
        <begin position="12"/>
        <end position="28"/>
    </location>
</feature>
<keyword evidence="1" id="KW-0812">Transmembrane</keyword>
<evidence type="ECO:0000313" key="3">
    <source>
        <dbReference type="Proteomes" id="UP001160625"/>
    </source>
</evidence>
<dbReference type="EMBL" id="JARYGZ010000002">
    <property type="protein sequence ID" value="MDH7640389.1"/>
    <property type="molecule type" value="Genomic_DNA"/>
</dbReference>
<sequence>MHTEAGPTWMQYVMPVIVIAVVMALRWRRMSRARPLKIETLWIVPAIYLLIVDFVFYAAPPSPMGWLWSAVALVFGIAGGWYRGRTMQITVDPATHTLNQKASPAAFLILIVLVVLRKAAGEELGGGNPHSPAALLATDIGMAFALGLYSATRLEMALRAKRLLRESLSKTFS</sequence>
<dbReference type="Proteomes" id="UP001160625">
    <property type="component" value="Unassembled WGS sequence"/>
</dbReference>
<feature type="transmembrane region" description="Helical" evidence="1">
    <location>
        <begin position="132"/>
        <end position="152"/>
    </location>
</feature>
<keyword evidence="3" id="KW-1185">Reference proteome</keyword>
<accession>A0ABT6N5J6</accession>
<dbReference type="InterPro" id="IPR058247">
    <property type="entry name" value="DUF1453"/>
</dbReference>
<feature type="transmembrane region" description="Helical" evidence="1">
    <location>
        <begin position="40"/>
        <end position="59"/>
    </location>
</feature>
<dbReference type="Pfam" id="PF07301">
    <property type="entry name" value="DUF1453"/>
    <property type="match status" value="1"/>
</dbReference>
<proteinExistence type="predicted"/>
<feature type="transmembrane region" description="Helical" evidence="1">
    <location>
        <begin position="65"/>
        <end position="82"/>
    </location>
</feature>
<evidence type="ECO:0000256" key="1">
    <source>
        <dbReference type="SAM" id="Phobius"/>
    </source>
</evidence>
<feature type="transmembrane region" description="Helical" evidence="1">
    <location>
        <begin position="102"/>
        <end position="120"/>
    </location>
</feature>
<evidence type="ECO:0000313" key="2">
    <source>
        <dbReference type="EMBL" id="MDH7640389.1"/>
    </source>
</evidence>
<keyword evidence="1" id="KW-0472">Membrane</keyword>
<gene>
    <name evidence="2" type="ORF">QGN17_16765</name>
</gene>
<organism evidence="2 3">
    <name type="scientific">Sphingomonas oryzagri</name>
    <dbReference type="NCBI Taxonomy" id="3042314"/>
    <lineage>
        <taxon>Bacteria</taxon>
        <taxon>Pseudomonadati</taxon>
        <taxon>Pseudomonadota</taxon>
        <taxon>Alphaproteobacteria</taxon>
        <taxon>Sphingomonadales</taxon>
        <taxon>Sphingomonadaceae</taxon>
        <taxon>Sphingomonas</taxon>
    </lineage>
</organism>
<protein>
    <submittedName>
        <fullName evidence="2">DUF1453 family protein</fullName>
    </submittedName>
</protein>
<dbReference type="RefSeq" id="WP_281045731.1">
    <property type="nucleotide sequence ID" value="NZ_JARYGZ010000002.1"/>
</dbReference>
<keyword evidence="1" id="KW-1133">Transmembrane helix</keyword>
<name>A0ABT6N5J6_9SPHN</name>